<organism evidence="1 2">
    <name type="scientific">Marivita lacus</name>
    <dbReference type="NCBI Taxonomy" id="1323742"/>
    <lineage>
        <taxon>Bacteria</taxon>
        <taxon>Pseudomonadati</taxon>
        <taxon>Pseudomonadota</taxon>
        <taxon>Alphaproteobacteria</taxon>
        <taxon>Rhodobacterales</taxon>
        <taxon>Roseobacteraceae</taxon>
        <taxon>Marivita</taxon>
    </lineage>
</organism>
<gene>
    <name evidence="1" type="ORF">GCM10011363_46560</name>
</gene>
<reference evidence="2" key="1">
    <citation type="journal article" date="2019" name="Int. J. Syst. Evol. Microbiol.">
        <title>The Global Catalogue of Microorganisms (GCM) 10K type strain sequencing project: providing services to taxonomists for standard genome sequencing and annotation.</title>
        <authorList>
            <consortium name="The Broad Institute Genomics Platform"/>
            <consortium name="The Broad Institute Genome Sequencing Center for Infectious Disease"/>
            <person name="Wu L."/>
            <person name="Ma J."/>
        </authorList>
    </citation>
    <scope>NUCLEOTIDE SEQUENCE [LARGE SCALE GENOMIC DNA]</scope>
    <source>
        <strain evidence="2">CGMCC 1.12478</strain>
    </source>
</reference>
<name>A0ABQ1LLE9_9RHOB</name>
<proteinExistence type="predicted"/>
<evidence type="ECO:0000313" key="2">
    <source>
        <dbReference type="Proteomes" id="UP000645462"/>
    </source>
</evidence>
<protein>
    <submittedName>
        <fullName evidence="1">Uncharacterized protein</fullName>
    </submittedName>
</protein>
<comment type="caution">
    <text evidence="1">The sequence shown here is derived from an EMBL/GenBank/DDBJ whole genome shotgun (WGS) entry which is preliminary data.</text>
</comment>
<evidence type="ECO:0000313" key="1">
    <source>
        <dbReference type="EMBL" id="GGC24798.1"/>
    </source>
</evidence>
<sequence length="58" mass="6662">METEEEHSHGYHSKLNAVSNFNDWYISLERAIQDILHLVQLNLVVSTDVVDFHIALAV</sequence>
<accession>A0ABQ1LLE9</accession>
<dbReference type="Proteomes" id="UP000645462">
    <property type="component" value="Unassembled WGS sequence"/>
</dbReference>
<keyword evidence="2" id="KW-1185">Reference proteome</keyword>
<dbReference type="EMBL" id="BMFC01000052">
    <property type="protein sequence ID" value="GGC24798.1"/>
    <property type="molecule type" value="Genomic_DNA"/>
</dbReference>